<feature type="domain" description="CCHC-type" evidence="4">
    <location>
        <begin position="461"/>
        <end position="474"/>
    </location>
</feature>
<reference evidence="6" key="1">
    <citation type="submission" date="2016-10" db="EMBL/GenBank/DDBJ databases">
        <authorList>
            <person name="Jeantristanb JTB J.-T."/>
            <person name="Ricardo R."/>
        </authorList>
    </citation>
    <scope>NUCLEOTIDE SEQUENCE [LARGE SCALE GENOMIC DNA]</scope>
</reference>
<dbReference type="EMBL" id="FMWP01000086">
    <property type="protein sequence ID" value="SCZ95648.1"/>
    <property type="molecule type" value="Genomic_DNA"/>
</dbReference>
<dbReference type="GO" id="GO:0006397">
    <property type="term" value="P:mRNA processing"/>
    <property type="evidence" value="ECO:0007669"/>
    <property type="project" value="UniProtKB-KW"/>
</dbReference>
<feature type="compositionally biased region" description="Basic residues" evidence="3">
    <location>
        <begin position="70"/>
        <end position="86"/>
    </location>
</feature>
<proteinExistence type="predicted"/>
<gene>
    <name evidence="5" type="ORF">BZ3500_MVSOF-1268-A1-R1_C118G00642</name>
</gene>
<evidence type="ECO:0000256" key="3">
    <source>
        <dbReference type="SAM" id="MobiDB-lite"/>
    </source>
</evidence>
<keyword evidence="2" id="KW-0863">Zinc-finger</keyword>
<dbReference type="PROSITE" id="PS50158">
    <property type="entry name" value="ZF_CCHC"/>
    <property type="match status" value="1"/>
</dbReference>
<dbReference type="AlphaFoldDB" id="A0A2X0KTJ7"/>
<keyword evidence="2" id="KW-0862">Zinc</keyword>
<keyword evidence="6" id="KW-1185">Reference proteome</keyword>
<dbReference type="InterPro" id="IPR001878">
    <property type="entry name" value="Znf_CCHC"/>
</dbReference>
<name>A0A2X0KTJ7_9BASI</name>
<protein>
    <submittedName>
        <fullName evidence="5">BZ3500_MvSof-1268-A1-R1_C118g00642 protein</fullName>
    </submittedName>
</protein>
<dbReference type="GO" id="GO:0008270">
    <property type="term" value="F:zinc ion binding"/>
    <property type="evidence" value="ECO:0007669"/>
    <property type="project" value="UniProtKB-KW"/>
</dbReference>
<evidence type="ECO:0000256" key="1">
    <source>
        <dbReference type="ARBA" id="ARBA00022664"/>
    </source>
</evidence>
<organism evidence="5 6">
    <name type="scientific">Microbotryum saponariae</name>
    <dbReference type="NCBI Taxonomy" id="289078"/>
    <lineage>
        <taxon>Eukaryota</taxon>
        <taxon>Fungi</taxon>
        <taxon>Dikarya</taxon>
        <taxon>Basidiomycota</taxon>
        <taxon>Pucciniomycotina</taxon>
        <taxon>Microbotryomycetes</taxon>
        <taxon>Microbotryales</taxon>
        <taxon>Microbotryaceae</taxon>
        <taxon>Microbotryum</taxon>
    </lineage>
</organism>
<dbReference type="SUPFAM" id="SSF57756">
    <property type="entry name" value="Retrovirus zinc finger-like domains"/>
    <property type="match status" value="1"/>
</dbReference>
<sequence>MVAGSRRAERNLLSVFVLFRTLPATFFKVRHRQPSISLALALSCILDEQSSTTPESSHPFSPQPPTATPRTRHGRTHRHVARHHRPVREDPSRANPPKSPPTHSPHPLQAAAVITSLESRLAESEALRRDSETRNPQIGADGGTIDERIHRTCWGAGRGGSAGETGPPGRPPAHILGRPGAAADPLARTPGGESHSGIRDGPSSAVISSRWRGTLPDREGLWTGDHPERLVIFTAFGESYLSLLCDISTSDLFDTSRVIQLVATLFFRTTTRQRRQSPLDWAVEAMRDALGEGRPHCWTSLMKAVGRRWPDPGRRLGLTTMSGEWRARYRAFVHDNDSFTLSPLQLATTFYQSLSDSSKREVRAGMLREYHDNSLVTIGRFGLKVPSIDEITDRTATYGAIVKAPRVSPPATNTPTVDERFPIRRARWVDRATKWQQSHLWKDRSTWFSPAPSGVPTSMACFNCGRGGHFSQHCTAERQSPVAVQLSAVAVADLDDEDWSSVAGGDEYETFTTTVRRG</sequence>
<feature type="region of interest" description="Disordered" evidence="3">
    <location>
        <begin position="50"/>
        <end position="107"/>
    </location>
</feature>
<keyword evidence="2" id="KW-0479">Metal-binding</keyword>
<feature type="compositionally biased region" description="Polar residues" evidence="3">
    <location>
        <begin position="50"/>
        <end position="60"/>
    </location>
</feature>
<dbReference type="GO" id="GO:0003676">
    <property type="term" value="F:nucleic acid binding"/>
    <property type="evidence" value="ECO:0007669"/>
    <property type="project" value="InterPro"/>
</dbReference>
<accession>A0A2X0KTJ7</accession>
<evidence type="ECO:0000313" key="5">
    <source>
        <dbReference type="EMBL" id="SCZ95648.1"/>
    </source>
</evidence>
<evidence type="ECO:0000259" key="4">
    <source>
        <dbReference type="PROSITE" id="PS50158"/>
    </source>
</evidence>
<feature type="compositionally biased region" description="Basic and acidic residues" evidence="3">
    <location>
        <begin position="121"/>
        <end position="133"/>
    </location>
</feature>
<keyword evidence="1" id="KW-0507">mRNA processing</keyword>
<evidence type="ECO:0000313" key="6">
    <source>
        <dbReference type="Proteomes" id="UP000249723"/>
    </source>
</evidence>
<evidence type="ECO:0000256" key="2">
    <source>
        <dbReference type="PROSITE-ProRule" id="PRU00047"/>
    </source>
</evidence>
<feature type="region of interest" description="Disordered" evidence="3">
    <location>
        <begin position="121"/>
        <end position="208"/>
    </location>
</feature>
<dbReference type="Proteomes" id="UP000249723">
    <property type="component" value="Unassembled WGS sequence"/>
</dbReference>
<dbReference type="InterPro" id="IPR036875">
    <property type="entry name" value="Znf_CCHC_sf"/>
</dbReference>